<name>A0ACC5T258_ENSAD</name>
<organism evidence="1 2">
    <name type="scientific">Ensifer adhaerens</name>
    <name type="common">Sinorhizobium morelense</name>
    <dbReference type="NCBI Taxonomy" id="106592"/>
    <lineage>
        <taxon>Bacteria</taxon>
        <taxon>Pseudomonadati</taxon>
        <taxon>Pseudomonadota</taxon>
        <taxon>Alphaproteobacteria</taxon>
        <taxon>Hyphomicrobiales</taxon>
        <taxon>Rhizobiaceae</taxon>
        <taxon>Sinorhizobium/Ensifer group</taxon>
        <taxon>Ensifer</taxon>
    </lineage>
</organism>
<comment type="caution">
    <text evidence="1">The sequence shown here is derived from an EMBL/GenBank/DDBJ whole genome shotgun (WGS) entry which is preliminary data.</text>
</comment>
<dbReference type="Proteomes" id="UP000823773">
    <property type="component" value="Unassembled WGS sequence"/>
</dbReference>
<reference evidence="1" key="1">
    <citation type="submission" date="2021-03" db="EMBL/GenBank/DDBJ databases">
        <title>Genomic Encyclopedia of Type Strains, Phase IV (KMG-IV): sequencing the most valuable type-strain genomes for metagenomic binning, comparative biology and taxonomic classification.</title>
        <authorList>
            <person name="Goeker M."/>
        </authorList>
    </citation>
    <scope>NUCLEOTIDE SEQUENCE</scope>
    <source>
        <strain evidence="1">DSM 18131</strain>
    </source>
</reference>
<evidence type="ECO:0000313" key="1">
    <source>
        <dbReference type="EMBL" id="MBP1874739.1"/>
    </source>
</evidence>
<protein>
    <submittedName>
        <fullName evidence="1">Uncharacterized protein</fullName>
    </submittedName>
</protein>
<accession>A0ACC5T258</accession>
<keyword evidence="2" id="KW-1185">Reference proteome</keyword>
<gene>
    <name evidence="1" type="ORF">J2Z19_004472</name>
</gene>
<evidence type="ECO:0000313" key="2">
    <source>
        <dbReference type="Proteomes" id="UP000823773"/>
    </source>
</evidence>
<proteinExistence type="predicted"/>
<sequence>MGDDDRKACKDCFDGRDQRAALGDVLDRKIDGIGILKKKRAIGFMRERGRR</sequence>
<dbReference type="EMBL" id="JAGGJR010000008">
    <property type="protein sequence ID" value="MBP1874739.1"/>
    <property type="molecule type" value="Genomic_DNA"/>
</dbReference>